<dbReference type="Gene3D" id="2.60.120.10">
    <property type="entry name" value="Jelly Rolls"/>
    <property type="match status" value="1"/>
</dbReference>
<name>A0AAU8FJB2_9BACT</name>
<dbReference type="CDD" id="cd00038">
    <property type="entry name" value="CAP_ED"/>
    <property type="match status" value="1"/>
</dbReference>
<organism evidence="2">
    <name type="scientific">Dyadobacter sp. 676</name>
    <dbReference type="NCBI Taxonomy" id="3088362"/>
    <lineage>
        <taxon>Bacteria</taxon>
        <taxon>Pseudomonadati</taxon>
        <taxon>Bacteroidota</taxon>
        <taxon>Cytophagia</taxon>
        <taxon>Cytophagales</taxon>
        <taxon>Spirosomataceae</taxon>
        <taxon>Dyadobacter</taxon>
    </lineage>
</organism>
<reference evidence="2" key="1">
    <citation type="submission" date="2024-06" db="EMBL/GenBank/DDBJ databases">
        <title>Sequencing and assembly of the genome of Dyadobacter sp. strain 676, a symbiont of Cyamopsis tetragonoloba.</title>
        <authorList>
            <person name="Guro P."/>
            <person name="Sazanova A."/>
            <person name="Kuznetsova I."/>
            <person name="Belimov A."/>
            <person name="Safronova V."/>
        </authorList>
    </citation>
    <scope>NUCLEOTIDE SEQUENCE</scope>
    <source>
        <strain evidence="2">676</strain>
    </source>
</reference>
<dbReference type="InterPro" id="IPR014710">
    <property type="entry name" value="RmlC-like_jellyroll"/>
</dbReference>
<protein>
    <submittedName>
        <fullName evidence="2">Crp/Fnr family transcriptional regulator</fullName>
    </submittedName>
</protein>
<accession>A0AAU8FJB2</accession>
<dbReference type="InterPro" id="IPR000595">
    <property type="entry name" value="cNMP-bd_dom"/>
</dbReference>
<dbReference type="Pfam" id="PF00027">
    <property type="entry name" value="cNMP_binding"/>
    <property type="match status" value="1"/>
</dbReference>
<evidence type="ECO:0000313" key="2">
    <source>
        <dbReference type="EMBL" id="XCH23943.1"/>
    </source>
</evidence>
<proteinExistence type="predicted"/>
<feature type="domain" description="Cyclic nucleotide-binding" evidence="1">
    <location>
        <begin position="19"/>
        <end position="96"/>
    </location>
</feature>
<dbReference type="PROSITE" id="PS50042">
    <property type="entry name" value="CNMP_BINDING_3"/>
    <property type="match status" value="1"/>
</dbReference>
<dbReference type="RefSeq" id="WP_353719267.1">
    <property type="nucleotide sequence ID" value="NZ_CP159289.1"/>
</dbReference>
<dbReference type="InterPro" id="IPR018490">
    <property type="entry name" value="cNMP-bd_dom_sf"/>
</dbReference>
<sequence length="200" mass="23084">MEMNARQILKDHVTKSVELTEAQFDAFYACFKPASFRKGQALIREGDVVTQEYFVLSGCLKTYFLNDELKMTILQFAMPTWWASDYDALYNHHRASVNVDCVAHAEVLSISSDDRERMCREIAGIGHFFRWRTNRGYAAAQRRLLSLMTNDARKRYEELLAQYPALFQLVPKHLIASYLGVSRETLSRLYHASSQAKNVT</sequence>
<evidence type="ECO:0000259" key="1">
    <source>
        <dbReference type="PROSITE" id="PS50042"/>
    </source>
</evidence>
<dbReference type="EMBL" id="CP159289">
    <property type="protein sequence ID" value="XCH23943.1"/>
    <property type="molecule type" value="Genomic_DNA"/>
</dbReference>
<dbReference type="SUPFAM" id="SSF51206">
    <property type="entry name" value="cAMP-binding domain-like"/>
    <property type="match status" value="1"/>
</dbReference>
<dbReference type="AlphaFoldDB" id="A0AAU8FJB2"/>
<gene>
    <name evidence="2" type="ORF">ABV298_27105</name>
</gene>